<proteinExistence type="predicted"/>
<gene>
    <name evidence="2" type="ORF">F6J89_29770</name>
</gene>
<sequence>MYLFPEFFEGKATEHLLGQGIEASHLNDDKIGSRMDKLYKKGVSSLFLLIALAVFKKYEISTIALHKE</sequence>
<feature type="domain" description="DUF4277" evidence="1">
    <location>
        <begin position="1"/>
        <end position="51"/>
    </location>
</feature>
<protein>
    <submittedName>
        <fullName evidence="2">DUF4277 domain-containing protein</fullName>
    </submittedName>
</protein>
<name>A0A6B3NR23_9CYAN</name>
<dbReference type="InterPro" id="IPR025457">
    <property type="entry name" value="DUF4277"/>
</dbReference>
<dbReference type="Pfam" id="PF14104">
    <property type="entry name" value="DUF4277"/>
    <property type="match status" value="1"/>
</dbReference>
<dbReference type="EMBL" id="JAAHFQ010000903">
    <property type="protein sequence ID" value="NER31688.1"/>
    <property type="molecule type" value="Genomic_DNA"/>
</dbReference>
<accession>A0A6B3NR23</accession>
<reference evidence="2" key="1">
    <citation type="submission" date="2019-11" db="EMBL/GenBank/DDBJ databases">
        <title>Genomic insights into an expanded diversity of filamentous marine cyanobacteria reveals the extraordinary biosynthetic potential of Moorea and Okeania.</title>
        <authorList>
            <person name="Ferreira Leao T."/>
            <person name="Wang M."/>
            <person name="Moss N."/>
            <person name="Da Silva R."/>
            <person name="Sanders J."/>
            <person name="Nurk S."/>
            <person name="Gurevich A."/>
            <person name="Humphrey G."/>
            <person name="Reher R."/>
            <person name="Zhu Q."/>
            <person name="Belda-Ferre P."/>
            <person name="Glukhov E."/>
            <person name="Rex R."/>
            <person name="Dorrestein P.C."/>
            <person name="Knight R."/>
            <person name="Pevzner P."/>
            <person name="Gerwick W.H."/>
            <person name="Gerwick L."/>
        </authorList>
    </citation>
    <scope>NUCLEOTIDE SEQUENCE</scope>
    <source>
        <strain evidence="2">SIO1C4</strain>
    </source>
</reference>
<evidence type="ECO:0000313" key="2">
    <source>
        <dbReference type="EMBL" id="NER31688.1"/>
    </source>
</evidence>
<comment type="caution">
    <text evidence="2">The sequence shown here is derived from an EMBL/GenBank/DDBJ whole genome shotgun (WGS) entry which is preliminary data.</text>
</comment>
<evidence type="ECO:0000259" key="1">
    <source>
        <dbReference type="Pfam" id="PF14104"/>
    </source>
</evidence>
<dbReference type="AlphaFoldDB" id="A0A6B3NR23"/>
<organism evidence="2">
    <name type="scientific">Symploca sp. SIO1C4</name>
    <dbReference type="NCBI Taxonomy" id="2607765"/>
    <lineage>
        <taxon>Bacteria</taxon>
        <taxon>Bacillati</taxon>
        <taxon>Cyanobacteriota</taxon>
        <taxon>Cyanophyceae</taxon>
        <taxon>Coleofasciculales</taxon>
        <taxon>Coleofasciculaceae</taxon>
        <taxon>Symploca</taxon>
    </lineage>
</organism>